<keyword evidence="3" id="KW-1185">Reference proteome</keyword>
<reference evidence="2 3" key="1">
    <citation type="journal article" date="2024" name="Plant J.">
        <title>Genome sequences and population genomics reveal climatic adaptation and genomic divergence between two closely related sweetgum species.</title>
        <authorList>
            <person name="Xu W.Q."/>
            <person name="Ren C.Q."/>
            <person name="Zhang X.Y."/>
            <person name="Comes H.P."/>
            <person name="Liu X.H."/>
            <person name="Li Y.G."/>
            <person name="Kettle C.J."/>
            <person name="Jalonen R."/>
            <person name="Gaisberger H."/>
            <person name="Ma Y.Z."/>
            <person name="Qiu Y.X."/>
        </authorList>
    </citation>
    <scope>NUCLEOTIDE SEQUENCE [LARGE SCALE GENOMIC DNA]</scope>
    <source>
        <strain evidence="2">Hangzhou</strain>
    </source>
</reference>
<dbReference type="Proteomes" id="UP001415857">
    <property type="component" value="Unassembled WGS sequence"/>
</dbReference>
<dbReference type="Pfam" id="PF13881">
    <property type="entry name" value="Rad60-SLD_2"/>
    <property type="match status" value="1"/>
</dbReference>
<organism evidence="2 3">
    <name type="scientific">Liquidambar formosana</name>
    <name type="common">Formosan gum</name>
    <dbReference type="NCBI Taxonomy" id="63359"/>
    <lineage>
        <taxon>Eukaryota</taxon>
        <taxon>Viridiplantae</taxon>
        <taxon>Streptophyta</taxon>
        <taxon>Embryophyta</taxon>
        <taxon>Tracheophyta</taxon>
        <taxon>Spermatophyta</taxon>
        <taxon>Magnoliopsida</taxon>
        <taxon>eudicotyledons</taxon>
        <taxon>Gunneridae</taxon>
        <taxon>Pentapetalae</taxon>
        <taxon>Saxifragales</taxon>
        <taxon>Altingiaceae</taxon>
        <taxon>Liquidambar</taxon>
    </lineage>
</organism>
<protein>
    <recommendedName>
        <fullName evidence="1">UBL3-like ubiquitin domain-containing protein</fullName>
    </recommendedName>
</protein>
<feature type="domain" description="UBL3-like ubiquitin" evidence="1">
    <location>
        <begin position="1"/>
        <end position="47"/>
    </location>
</feature>
<dbReference type="SUPFAM" id="SSF54236">
    <property type="entry name" value="Ubiquitin-like"/>
    <property type="match status" value="1"/>
</dbReference>
<dbReference type="InterPro" id="IPR029071">
    <property type="entry name" value="Ubiquitin-like_domsf"/>
</dbReference>
<sequence length="77" mass="8661">MKLIHAGKVLENSKTLAESRILFGDPPGGVTTMHVIVQPPLAKKKTGIESWFLTRNVKSWRFLTTNLVGDLRFLRIS</sequence>
<gene>
    <name evidence="2" type="ORF">L1049_010992</name>
</gene>
<dbReference type="EMBL" id="JBBPBK010000006">
    <property type="protein sequence ID" value="KAK9282771.1"/>
    <property type="molecule type" value="Genomic_DNA"/>
</dbReference>
<evidence type="ECO:0000313" key="2">
    <source>
        <dbReference type="EMBL" id="KAK9282771.1"/>
    </source>
</evidence>
<comment type="caution">
    <text evidence="2">The sequence shown here is derived from an EMBL/GenBank/DDBJ whole genome shotgun (WGS) entry which is preliminary data.</text>
</comment>
<evidence type="ECO:0000313" key="3">
    <source>
        <dbReference type="Proteomes" id="UP001415857"/>
    </source>
</evidence>
<proteinExistence type="predicted"/>
<name>A0AAP0RQP8_LIQFO</name>
<dbReference type="Gene3D" id="3.10.20.90">
    <property type="entry name" value="Phosphatidylinositol 3-kinase Catalytic Subunit, Chain A, domain 1"/>
    <property type="match status" value="1"/>
</dbReference>
<dbReference type="PANTHER" id="PTHR13169">
    <property type="entry name" value="UBIQUITIN-LIKE PROTEIN 3 HCG-1 PROTEIN"/>
    <property type="match status" value="1"/>
</dbReference>
<dbReference type="AlphaFoldDB" id="A0AAP0RQP8"/>
<evidence type="ECO:0000259" key="1">
    <source>
        <dbReference type="Pfam" id="PF13881"/>
    </source>
</evidence>
<dbReference type="PANTHER" id="PTHR13169:SF12">
    <property type="entry name" value="MEMBRANE-ANCHORED UBIQUITIN-FOLD PROTEIN"/>
    <property type="match status" value="1"/>
</dbReference>
<dbReference type="InterPro" id="IPR040015">
    <property type="entry name" value="UBL3-like"/>
</dbReference>
<accession>A0AAP0RQP8</accession>
<dbReference type="InterPro" id="IPR039540">
    <property type="entry name" value="UBL3-like_ubiquitin_dom"/>
</dbReference>